<reference evidence="3" key="1">
    <citation type="journal article" date="2019" name="Int. J. Syst. Evol. Microbiol.">
        <title>The Global Catalogue of Microorganisms (GCM) 10K type strain sequencing project: providing services to taxonomists for standard genome sequencing and annotation.</title>
        <authorList>
            <consortium name="The Broad Institute Genomics Platform"/>
            <consortium name="The Broad Institute Genome Sequencing Center for Infectious Disease"/>
            <person name="Wu L."/>
            <person name="Ma J."/>
        </authorList>
    </citation>
    <scope>NUCLEOTIDE SEQUENCE [LARGE SCALE GENOMIC DNA]</scope>
    <source>
        <strain evidence="3">CGMCC 4.7139</strain>
    </source>
</reference>
<dbReference type="Pfam" id="PF22525">
    <property type="entry name" value="H2TH_5"/>
    <property type="match status" value="1"/>
</dbReference>
<dbReference type="EMBL" id="JBHSFE010000010">
    <property type="protein sequence ID" value="MFC4608735.1"/>
    <property type="molecule type" value="Genomic_DNA"/>
</dbReference>
<proteinExistence type="predicted"/>
<accession>A0ABV9G6N3</accession>
<dbReference type="Gene3D" id="1.10.8.50">
    <property type="match status" value="1"/>
</dbReference>
<name>A0ABV9G6N3_9ACTN</name>
<evidence type="ECO:0000313" key="3">
    <source>
        <dbReference type="Proteomes" id="UP001595993"/>
    </source>
</evidence>
<gene>
    <name evidence="2" type="primary">mihF</name>
    <name evidence="2" type="ORF">ACFO9E_13020</name>
</gene>
<evidence type="ECO:0000259" key="1">
    <source>
        <dbReference type="Pfam" id="PF22525"/>
    </source>
</evidence>
<dbReference type="InterPro" id="IPR055201">
    <property type="entry name" value="IHF-like_H2TH"/>
</dbReference>
<protein>
    <submittedName>
        <fullName evidence="2">Integration host factor, actinobacterial type</fullName>
    </submittedName>
</protein>
<organism evidence="2 3">
    <name type="scientific">Streptomyces maoxianensis</name>
    <dbReference type="NCBI Taxonomy" id="1459942"/>
    <lineage>
        <taxon>Bacteria</taxon>
        <taxon>Bacillati</taxon>
        <taxon>Actinomycetota</taxon>
        <taxon>Actinomycetes</taxon>
        <taxon>Kitasatosporales</taxon>
        <taxon>Streptomycetaceae</taxon>
        <taxon>Streptomyces</taxon>
    </lineage>
</organism>
<sequence length="113" mass="12558">MALPPLSSEQRRAALDNAAAARRERAAVKDALKHGKASLGEVLASDSEAIRKMPVRALLESLPDIGKVRAQKILTDLEISESRRGPLTVQDQSHRYWLFRWSPRPGPPRVRGN</sequence>
<dbReference type="RefSeq" id="WP_381194582.1">
    <property type="nucleotide sequence ID" value="NZ_JBHSFE010000010.1"/>
</dbReference>
<dbReference type="Proteomes" id="UP001595993">
    <property type="component" value="Unassembled WGS sequence"/>
</dbReference>
<dbReference type="NCBIfam" id="NF041260">
    <property type="entry name" value="actino_IHF"/>
    <property type="match status" value="1"/>
</dbReference>
<evidence type="ECO:0000313" key="2">
    <source>
        <dbReference type="EMBL" id="MFC4608735.1"/>
    </source>
</evidence>
<keyword evidence="3" id="KW-1185">Reference proteome</keyword>
<feature type="domain" description="Integration host factor-like helix-two turn-helix" evidence="1">
    <location>
        <begin position="32"/>
        <end position="84"/>
    </location>
</feature>
<comment type="caution">
    <text evidence="2">The sequence shown here is derived from an EMBL/GenBank/DDBJ whole genome shotgun (WGS) entry which is preliminary data.</text>
</comment>
<dbReference type="InterPro" id="IPR047806">
    <property type="entry name" value="IHF_actinobact"/>
</dbReference>